<reference evidence="8 9" key="1">
    <citation type="journal article" date="2016" name="Nat. Commun.">
        <title>Thousands of microbial genomes shed light on interconnected biogeochemical processes in an aquifer system.</title>
        <authorList>
            <person name="Anantharaman K."/>
            <person name="Brown C.T."/>
            <person name="Hug L.A."/>
            <person name="Sharon I."/>
            <person name="Castelle C.J."/>
            <person name="Probst A.J."/>
            <person name="Thomas B.C."/>
            <person name="Singh A."/>
            <person name="Wilkins M.J."/>
            <person name="Karaoz U."/>
            <person name="Brodie E.L."/>
            <person name="Williams K.H."/>
            <person name="Hubbard S.S."/>
            <person name="Banfield J.F."/>
        </authorList>
    </citation>
    <scope>NUCLEOTIDE SEQUENCE [LARGE SCALE GENOMIC DNA]</scope>
</reference>
<comment type="similarity">
    <text evidence="7">Belongs to the transglycosylase MltG family.</text>
</comment>
<evidence type="ECO:0000256" key="3">
    <source>
        <dbReference type="ARBA" id="ARBA00022989"/>
    </source>
</evidence>
<dbReference type="PANTHER" id="PTHR30518">
    <property type="entry name" value="ENDOLYTIC MUREIN TRANSGLYCOSYLASE"/>
    <property type="match status" value="1"/>
</dbReference>
<evidence type="ECO:0000256" key="2">
    <source>
        <dbReference type="ARBA" id="ARBA00022692"/>
    </source>
</evidence>
<dbReference type="NCBIfam" id="TIGR00247">
    <property type="entry name" value="endolytic transglycosylase MltG"/>
    <property type="match status" value="1"/>
</dbReference>
<keyword evidence="2 7" id="KW-0812">Transmembrane</keyword>
<keyword evidence="3 7" id="KW-1133">Transmembrane helix</keyword>
<comment type="function">
    <text evidence="7">Functions as a peptidoglycan terminase that cleaves nascent peptidoglycan strands endolytically to terminate their elongation.</text>
</comment>
<dbReference type="GO" id="GO:0009252">
    <property type="term" value="P:peptidoglycan biosynthetic process"/>
    <property type="evidence" value="ECO:0007669"/>
    <property type="project" value="UniProtKB-UniRule"/>
</dbReference>
<protein>
    <recommendedName>
        <fullName evidence="7">Endolytic murein transglycosylase</fullName>
        <ecNumber evidence="7">4.2.2.29</ecNumber>
    </recommendedName>
    <alternativeName>
        <fullName evidence="7">Peptidoglycan lytic transglycosylase</fullName>
    </alternativeName>
    <alternativeName>
        <fullName evidence="7">Peptidoglycan polymerization terminase</fullName>
    </alternativeName>
</protein>
<dbReference type="InterPro" id="IPR003770">
    <property type="entry name" value="MLTG-like"/>
</dbReference>
<sequence>MWSSLLSFFPKMISLWRGSRQFRRGFWITLAALFILFLIESSAPSSFPVNSLLTVRENTSISSVAQYLKDRHVIKSPLLFRIAVSLFNPDNGVLSGSYYVSEPSSVFAISYRISRGVFGLKPVSLTVPEGSNIFQIAELASKAFSEFDSMAFIKLAHGKEGYLFPDTYYFLPTVKAPEIIDAMEQNFQNKINSISNEIASFGRPVADVVKMASYLEEEARLTQTRRMISGILWKRLDEGMPLQIDCTFQYVNGKNTFQLSLDDLKIDSPYNTYKYRGLTPTPISNPGLDSLRAAVTPIESKYYYFLSDKEGVMHYGITHDQHVANKNKYLR</sequence>
<dbReference type="HAMAP" id="MF_02065">
    <property type="entry name" value="MltG"/>
    <property type="match status" value="1"/>
</dbReference>
<keyword evidence="4 7" id="KW-0472">Membrane</keyword>
<evidence type="ECO:0000256" key="5">
    <source>
        <dbReference type="ARBA" id="ARBA00023239"/>
    </source>
</evidence>
<keyword evidence="1 7" id="KW-1003">Cell membrane</keyword>
<gene>
    <name evidence="7" type="primary">mltG</name>
    <name evidence="8" type="ORF">A2664_03540</name>
</gene>
<evidence type="ECO:0000256" key="4">
    <source>
        <dbReference type="ARBA" id="ARBA00023136"/>
    </source>
</evidence>
<dbReference type="EMBL" id="MHRF01000013">
    <property type="protein sequence ID" value="OHA17665.1"/>
    <property type="molecule type" value="Genomic_DNA"/>
</dbReference>
<dbReference type="GO" id="GO:0005886">
    <property type="term" value="C:plasma membrane"/>
    <property type="evidence" value="ECO:0007669"/>
    <property type="project" value="UniProtKB-UniRule"/>
</dbReference>
<organism evidence="8 9">
    <name type="scientific">Candidatus Taylorbacteria bacterium RIFCSPHIGHO2_01_FULL_46_22b</name>
    <dbReference type="NCBI Taxonomy" id="1802301"/>
    <lineage>
        <taxon>Bacteria</taxon>
        <taxon>Candidatus Tayloriibacteriota</taxon>
    </lineage>
</organism>
<dbReference type="Pfam" id="PF02618">
    <property type="entry name" value="YceG"/>
    <property type="match status" value="1"/>
</dbReference>
<accession>A0A1G2M1A7</accession>
<name>A0A1G2M1A7_9BACT</name>
<evidence type="ECO:0000313" key="8">
    <source>
        <dbReference type="EMBL" id="OHA17665.1"/>
    </source>
</evidence>
<dbReference type="PANTHER" id="PTHR30518:SF2">
    <property type="entry name" value="ENDOLYTIC MUREIN TRANSGLYCOSYLASE"/>
    <property type="match status" value="1"/>
</dbReference>
<dbReference type="STRING" id="1802301.A2664_03540"/>
<dbReference type="GO" id="GO:0008932">
    <property type="term" value="F:lytic endotransglycosylase activity"/>
    <property type="evidence" value="ECO:0007669"/>
    <property type="project" value="UniProtKB-UniRule"/>
</dbReference>
<evidence type="ECO:0000313" key="9">
    <source>
        <dbReference type="Proteomes" id="UP000178873"/>
    </source>
</evidence>
<keyword evidence="6 7" id="KW-0961">Cell wall biogenesis/degradation</keyword>
<dbReference type="AlphaFoldDB" id="A0A1G2M1A7"/>
<dbReference type="GO" id="GO:0071555">
    <property type="term" value="P:cell wall organization"/>
    <property type="evidence" value="ECO:0007669"/>
    <property type="project" value="UniProtKB-KW"/>
</dbReference>
<evidence type="ECO:0000256" key="6">
    <source>
        <dbReference type="ARBA" id="ARBA00023316"/>
    </source>
</evidence>
<proteinExistence type="inferred from homology"/>
<evidence type="ECO:0000256" key="1">
    <source>
        <dbReference type="ARBA" id="ARBA00022475"/>
    </source>
</evidence>
<dbReference type="Proteomes" id="UP000178873">
    <property type="component" value="Unassembled WGS sequence"/>
</dbReference>
<feature type="site" description="Important for catalytic activity" evidence="7">
    <location>
        <position position="218"/>
    </location>
</feature>
<dbReference type="EC" id="4.2.2.29" evidence="7"/>
<keyword evidence="5 7" id="KW-0456">Lyase</keyword>
<comment type="catalytic activity">
    <reaction evidence="7">
        <text>a peptidoglycan chain = a peptidoglycan chain with N-acetyl-1,6-anhydromuramyl-[peptide] at the reducing end + a peptidoglycan chain with N-acetylglucosamine at the non-reducing end.</text>
        <dbReference type="EC" id="4.2.2.29"/>
    </reaction>
</comment>
<dbReference type="Gene3D" id="3.30.1490.480">
    <property type="entry name" value="Endolytic murein transglycosylase"/>
    <property type="match status" value="1"/>
</dbReference>
<comment type="caution">
    <text evidence="8">The sequence shown here is derived from an EMBL/GenBank/DDBJ whole genome shotgun (WGS) entry which is preliminary data.</text>
</comment>
<evidence type="ECO:0000256" key="7">
    <source>
        <dbReference type="HAMAP-Rule" id="MF_02065"/>
    </source>
</evidence>